<evidence type="ECO:0000256" key="3">
    <source>
        <dbReference type="ARBA" id="ARBA00023125"/>
    </source>
</evidence>
<dbReference type="CDD" id="cd10017">
    <property type="entry name" value="B3_DNA"/>
    <property type="match status" value="1"/>
</dbReference>
<evidence type="ECO:0000313" key="7">
    <source>
        <dbReference type="EMBL" id="KAF4380694.1"/>
    </source>
</evidence>
<evidence type="ECO:0000259" key="6">
    <source>
        <dbReference type="PROSITE" id="PS50863"/>
    </source>
</evidence>
<dbReference type="InterPro" id="IPR015300">
    <property type="entry name" value="DNA-bd_pseudobarrel_sf"/>
</dbReference>
<evidence type="ECO:0000256" key="5">
    <source>
        <dbReference type="ARBA" id="ARBA00023242"/>
    </source>
</evidence>
<dbReference type="GO" id="GO:0003677">
    <property type="term" value="F:DNA binding"/>
    <property type="evidence" value="ECO:0007669"/>
    <property type="project" value="UniProtKB-KW"/>
</dbReference>
<evidence type="ECO:0000256" key="1">
    <source>
        <dbReference type="ARBA" id="ARBA00004123"/>
    </source>
</evidence>
<keyword evidence="5" id="KW-0539">Nucleus</keyword>
<dbReference type="InterPro" id="IPR003340">
    <property type="entry name" value="B3_DNA-bd"/>
</dbReference>
<dbReference type="SUPFAM" id="SSF101936">
    <property type="entry name" value="DNA-binding pseudobarrel domain"/>
    <property type="match status" value="1"/>
</dbReference>
<dbReference type="Gene3D" id="2.40.330.10">
    <property type="entry name" value="DNA-binding pseudobarrel domain"/>
    <property type="match status" value="1"/>
</dbReference>
<dbReference type="Pfam" id="PF02362">
    <property type="entry name" value="B3"/>
    <property type="match status" value="1"/>
</dbReference>
<sequence length="200" mass="22776">MRHRLKNDDCHVLLRGVDVGYGLRKEEIGENEKNLCNKIFSFYHLQHLDTRLTVTANYPEVSSETTQAYLSNMRCTQCNGYGMDCELWRKMSRSLLYIIPLQNKYGVVGQFCSTRERDVTEYFNAAILMKCIPKNLWDVNLASNGGGLVLCGGWSRFARENNLQPGHSCVFELVTKETHTDNSALLNVTISRPIYNAAVI</sequence>
<accession>A0A7J6GCP3</accession>
<comment type="subcellular location">
    <subcellularLocation>
        <location evidence="1">Nucleus</location>
    </subcellularLocation>
</comment>
<protein>
    <recommendedName>
        <fullName evidence="6">TF-B3 domain-containing protein</fullName>
    </recommendedName>
</protein>
<dbReference type="Proteomes" id="UP000525078">
    <property type="component" value="Unassembled WGS sequence"/>
</dbReference>
<keyword evidence="4" id="KW-0804">Transcription</keyword>
<gene>
    <name evidence="7" type="ORF">F8388_017048</name>
</gene>
<evidence type="ECO:0000256" key="4">
    <source>
        <dbReference type="ARBA" id="ARBA00023163"/>
    </source>
</evidence>
<dbReference type="PROSITE" id="PS50863">
    <property type="entry name" value="B3"/>
    <property type="match status" value="1"/>
</dbReference>
<evidence type="ECO:0000313" key="8">
    <source>
        <dbReference type="Proteomes" id="UP000525078"/>
    </source>
</evidence>
<keyword evidence="2" id="KW-0805">Transcription regulation</keyword>
<organism evidence="7 8">
    <name type="scientific">Cannabis sativa</name>
    <name type="common">Hemp</name>
    <name type="synonym">Marijuana</name>
    <dbReference type="NCBI Taxonomy" id="3483"/>
    <lineage>
        <taxon>Eukaryota</taxon>
        <taxon>Viridiplantae</taxon>
        <taxon>Streptophyta</taxon>
        <taxon>Embryophyta</taxon>
        <taxon>Tracheophyta</taxon>
        <taxon>Spermatophyta</taxon>
        <taxon>Magnoliopsida</taxon>
        <taxon>eudicotyledons</taxon>
        <taxon>Gunneridae</taxon>
        <taxon>Pentapetalae</taxon>
        <taxon>rosids</taxon>
        <taxon>fabids</taxon>
        <taxon>Rosales</taxon>
        <taxon>Cannabaceae</taxon>
        <taxon>Cannabis</taxon>
    </lineage>
</organism>
<reference evidence="7 8" key="1">
    <citation type="journal article" date="2020" name="bioRxiv">
        <title>Sequence and annotation of 42 cannabis genomes reveals extensive copy number variation in cannabinoid synthesis and pathogen resistance genes.</title>
        <authorList>
            <person name="Mckernan K.J."/>
            <person name="Helbert Y."/>
            <person name="Kane L.T."/>
            <person name="Ebling H."/>
            <person name="Zhang L."/>
            <person name="Liu B."/>
            <person name="Eaton Z."/>
            <person name="Mclaughlin S."/>
            <person name="Kingan S."/>
            <person name="Baybayan P."/>
            <person name="Concepcion G."/>
            <person name="Jordan M."/>
            <person name="Riva A."/>
            <person name="Barbazuk W."/>
            <person name="Harkins T."/>
        </authorList>
    </citation>
    <scope>NUCLEOTIDE SEQUENCE [LARGE SCALE GENOMIC DNA]</scope>
    <source>
        <strain evidence="8">cv. Jamaican Lion 4</strain>
        <tissue evidence="7">Leaf</tissue>
    </source>
</reference>
<dbReference type="GO" id="GO:0005634">
    <property type="term" value="C:nucleus"/>
    <property type="evidence" value="ECO:0007669"/>
    <property type="project" value="UniProtKB-SubCell"/>
</dbReference>
<feature type="domain" description="TF-B3" evidence="6">
    <location>
        <begin position="137"/>
        <end position="194"/>
    </location>
</feature>
<dbReference type="AlphaFoldDB" id="A0A7J6GCP3"/>
<evidence type="ECO:0000256" key="2">
    <source>
        <dbReference type="ARBA" id="ARBA00023015"/>
    </source>
</evidence>
<proteinExistence type="predicted"/>
<keyword evidence="3" id="KW-0238">DNA-binding</keyword>
<name>A0A7J6GCP3_CANSA</name>
<dbReference type="EMBL" id="JAATIP010000064">
    <property type="protein sequence ID" value="KAF4380694.1"/>
    <property type="molecule type" value="Genomic_DNA"/>
</dbReference>
<comment type="caution">
    <text evidence="7">The sequence shown here is derived from an EMBL/GenBank/DDBJ whole genome shotgun (WGS) entry which is preliminary data.</text>
</comment>